<dbReference type="Proteomes" id="UP000307781">
    <property type="component" value="Unassembled WGS sequence"/>
</dbReference>
<evidence type="ECO:0000313" key="4">
    <source>
        <dbReference type="Proteomes" id="UP000307781"/>
    </source>
</evidence>
<dbReference type="Pfam" id="PF05975">
    <property type="entry name" value="EcsB"/>
    <property type="match status" value="1"/>
</dbReference>
<sequence>MIKLWRSRLRQHVQEQQKYLRLVFNDHFVLILLILFGGALYAYSQIVKTLQPSGWLALGLALIFTGFLSLGQLATLAEAPDQIFLLPKAEAFKTYLLKARHYSMILPGILLTFTSLAMWPLFAQLGQDPASGTMALLVSLWLFKDLDLWLQFLQRYHLPIRWHHERLILLGIAFIALFGGFYLHPAMTLLVALILDLVFRWQLKSVLDQGQLNFSVLINLEEARMGRLYRFYNLFTDVPGLANSVHRRRYLDGLLKLVKPQQATTWLFLYLRGFLRGGEYLGLYVRLLVIGAVIVAVLSPWWLVLGFAILFLYMVGFQLLPFYYQYDDIVFVHLYPVAPEQKPAAFEQLLTVLLLIEVLTFTLVTLVRLQWLAAGSIFIGGGLFVWAFTRWYARMRLKQHHVMI</sequence>
<feature type="transmembrane region" description="Helical" evidence="1">
    <location>
        <begin position="280"/>
        <end position="298"/>
    </location>
</feature>
<dbReference type="EMBL" id="VBWO01000002">
    <property type="protein sequence ID" value="TLF41094.1"/>
    <property type="molecule type" value="Genomic_DNA"/>
</dbReference>
<feature type="transmembrane region" description="Helical" evidence="1">
    <location>
        <begin position="345"/>
        <end position="365"/>
    </location>
</feature>
<accession>A0A5R8LZQ4</accession>
<proteinExistence type="predicted"/>
<evidence type="ECO:0000256" key="1">
    <source>
        <dbReference type="SAM" id="Phobius"/>
    </source>
</evidence>
<feature type="transmembrane region" description="Helical" evidence="1">
    <location>
        <begin position="55"/>
        <end position="77"/>
    </location>
</feature>
<keyword evidence="1" id="KW-0472">Membrane</keyword>
<feature type="transmembrane region" description="Helical" evidence="1">
    <location>
        <begin position="304"/>
        <end position="324"/>
    </location>
</feature>
<keyword evidence="1" id="KW-0812">Transmembrane</keyword>
<feature type="transmembrane region" description="Helical" evidence="1">
    <location>
        <begin position="20"/>
        <end position="43"/>
    </location>
</feature>
<feature type="transmembrane region" description="Helical" evidence="1">
    <location>
        <begin position="167"/>
        <end position="195"/>
    </location>
</feature>
<organism evidence="3 4">
    <name type="scientific">Lacticaseibacillus zeae</name>
    <name type="common">Lactobacillus zeae</name>
    <dbReference type="NCBI Taxonomy" id="57037"/>
    <lineage>
        <taxon>Bacteria</taxon>
        <taxon>Bacillati</taxon>
        <taxon>Bacillota</taxon>
        <taxon>Bacilli</taxon>
        <taxon>Lactobacillales</taxon>
        <taxon>Lactobacillaceae</taxon>
        <taxon>Lacticaseibacillus</taxon>
    </lineage>
</organism>
<evidence type="ECO:0000313" key="2">
    <source>
        <dbReference type="EMBL" id="TLF41094.1"/>
    </source>
</evidence>
<dbReference type="PIRSF" id="PIRSF037259">
    <property type="entry name" value="EcsB_ABC"/>
    <property type="match status" value="1"/>
</dbReference>
<comment type="caution">
    <text evidence="3">The sequence shown here is derived from an EMBL/GenBank/DDBJ whole genome shotgun (WGS) entry which is preliminary data.</text>
</comment>
<dbReference type="Proteomes" id="UP000309885">
    <property type="component" value="Unassembled WGS sequence"/>
</dbReference>
<feature type="transmembrane region" description="Helical" evidence="1">
    <location>
        <begin position="371"/>
        <end position="393"/>
    </location>
</feature>
<reference evidence="4 5" key="1">
    <citation type="submission" date="2019-05" db="EMBL/GenBank/DDBJ databases">
        <title>Genome-based reclassification of Lactobacillus casei as Lactobacillus casei subsp. casei. subsp.nov., description of Lactobacillus casei subsp. zeae subsp. nov., and emended description of Lactobacillus casei.</title>
        <authorList>
            <person name="Huang C.-H."/>
        </authorList>
    </citation>
    <scope>NUCLEOTIDE SEQUENCE [LARGE SCALE GENOMIC DNA]</scope>
    <source>
        <strain evidence="2 5">CRBIP24.44</strain>
        <strain evidence="3 4">CRBIP24.58</strain>
    </source>
</reference>
<dbReference type="RefSeq" id="WP_010487854.1">
    <property type="nucleotide sequence ID" value="NZ_CP074379.1"/>
</dbReference>
<dbReference type="GO" id="GO:0016020">
    <property type="term" value="C:membrane"/>
    <property type="evidence" value="ECO:0007669"/>
    <property type="project" value="InterPro"/>
</dbReference>
<dbReference type="EMBL" id="VBWN01000002">
    <property type="protein sequence ID" value="TLF42902.1"/>
    <property type="molecule type" value="Genomic_DNA"/>
</dbReference>
<name>A0A5R8LZQ4_LACZE</name>
<dbReference type="InterPro" id="IPR010288">
    <property type="entry name" value="EcsB_ABC"/>
</dbReference>
<keyword evidence="1" id="KW-1133">Transmembrane helix</keyword>
<evidence type="ECO:0000313" key="5">
    <source>
        <dbReference type="Proteomes" id="UP000309885"/>
    </source>
</evidence>
<feature type="transmembrane region" description="Helical" evidence="1">
    <location>
        <begin position="102"/>
        <end position="123"/>
    </location>
</feature>
<dbReference type="AlphaFoldDB" id="A0A5R8LZQ4"/>
<evidence type="ECO:0000313" key="3">
    <source>
        <dbReference type="EMBL" id="TLF42902.1"/>
    </source>
</evidence>
<gene>
    <name evidence="3" type="ORF">FEI14_04615</name>
    <name evidence="2" type="ORF">FEI15_02395</name>
</gene>
<protein>
    <submittedName>
        <fullName evidence="3">ABC transporter permease</fullName>
    </submittedName>
</protein>